<dbReference type="EMBL" id="CP053540">
    <property type="protein sequence ID" value="WOB44732.1"/>
    <property type="molecule type" value="Genomic_DNA"/>
</dbReference>
<sequence length="64" mass="7223">MTGAEWIFIGFAFACSFLFNKPAEKKKEKTKEEEFADLIKHFMTEGIPVKIKGAPEGEKAEKLS</sequence>
<organism evidence="1">
    <name type="scientific">Thermoleptolyngbya oregonensis NK1-22</name>
    <dbReference type="NCBI Taxonomy" id="2547457"/>
    <lineage>
        <taxon>Bacteria</taxon>
        <taxon>Bacillati</taxon>
        <taxon>Cyanobacteriota</taxon>
        <taxon>Cyanophyceae</taxon>
        <taxon>Oculatellales</taxon>
        <taxon>Oculatellaceae</taxon>
        <taxon>Thermoleptolyngbya</taxon>
    </lineage>
</organism>
<dbReference type="KEGG" id="tog:HNI00_17425"/>
<gene>
    <name evidence="1" type="ORF">HNI00_17425</name>
</gene>
<evidence type="ECO:0000313" key="1">
    <source>
        <dbReference type="EMBL" id="WOB44732.1"/>
    </source>
</evidence>
<name>A0AA96Y4Q0_9CYAN</name>
<accession>A0AA96Y4Q0</accession>
<proteinExistence type="predicted"/>
<dbReference type="RefSeq" id="WP_316787936.1">
    <property type="nucleotide sequence ID" value="NZ_CP053540.1"/>
</dbReference>
<protein>
    <submittedName>
        <fullName evidence="1">Uncharacterized protein</fullName>
    </submittedName>
</protein>
<dbReference type="AlphaFoldDB" id="A0AA96Y4Q0"/>
<reference evidence="1" key="1">
    <citation type="submission" date="2020-05" db="EMBL/GenBank/DDBJ databases">
        <authorList>
            <person name="Zhu T."/>
            <person name="Keshari N."/>
            <person name="Lu X."/>
        </authorList>
    </citation>
    <scope>NUCLEOTIDE SEQUENCE</scope>
    <source>
        <strain evidence="1">NK1-22</strain>
    </source>
</reference>